<evidence type="ECO:0000313" key="1">
    <source>
        <dbReference type="EMBL" id="CAD8080168.1"/>
    </source>
</evidence>
<sequence>MNKLGKRFQIDQQIQSPRKFQNLQNDNLEIQNQLVQQHIFDNSMSMNIKEHIDKLSNTLKSIKEDLRISREDMNLIKEDLQKIKSNQYQEEDRITKTLLSDLNKQKNDLKKQQITTSITYTSLNKQISLLEDDKIYIKDNIIQLESDTSSLEIQIGFRTNYDI</sequence>
<dbReference type="OrthoDB" id="292463at2759"/>
<dbReference type="Proteomes" id="UP000692954">
    <property type="component" value="Unassembled WGS sequence"/>
</dbReference>
<organism evidence="1 2">
    <name type="scientific">Paramecium sonneborni</name>
    <dbReference type="NCBI Taxonomy" id="65129"/>
    <lineage>
        <taxon>Eukaryota</taxon>
        <taxon>Sar</taxon>
        <taxon>Alveolata</taxon>
        <taxon>Ciliophora</taxon>
        <taxon>Intramacronucleata</taxon>
        <taxon>Oligohymenophorea</taxon>
        <taxon>Peniculida</taxon>
        <taxon>Parameciidae</taxon>
        <taxon>Paramecium</taxon>
    </lineage>
</organism>
<proteinExistence type="predicted"/>
<comment type="caution">
    <text evidence="1">The sequence shown here is derived from an EMBL/GenBank/DDBJ whole genome shotgun (WGS) entry which is preliminary data.</text>
</comment>
<name>A0A8S1MJ22_9CILI</name>
<gene>
    <name evidence="1" type="ORF">PSON_ATCC_30995.1.T0400102</name>
</gene>
<dbReference type="AlphaFoldDB" id="A0A8S1MJ22"/>
<accession>A0A8S1MJ22</accession>
<reference evidence="1" key="1">
    <citation type="submission" date="2021-01" db="EMBL/GenBank/DDBJ databases">
        <authorList>
            <consortium name="Genoscope - CEA"/>
            <person name="William W."/>
        </authorList>
    </citation>
    <scope>NUCLEOTIDE SEQUENCE</scope>
</reference>
<evidence type="ECO:0000313" key="2">
    <source>
        <dbReference type="Proteomes" id="UP000692954"/>
    </source>
</evidence>
<dbReference type="EMBL" id="CAJJDN010000040">
    <property type="protein sequence ID" value="CAD8080168.1"/>
    <property type="molecule type" value="Genomic_DNA"/>
</dbReference>
<keyword evidence="2" id="KW-1185">Reference proteome</keyword>
<protein>
    <submittedName>
        <fullName evidence="1">Uncharacterized protein</fullName>
    </submittedName>
</protein>